<comment type="caution">
    <text evidence="1">The sequence shown here is derived from an EMBL/GenBank/DDBJ whole genome shotgun (WGS) entry which is preliminary data.</text>
</comment>
<gene>
    <name evidence="1" type="ORF">DRH29_05065</name>
</gene>
<protein>
    <submittedName>
        <fullName evidence="1">Uncharacterized protein</fullName>
    </submittedName>
</protein>
<evidence type="ECO:0000313" key="1">
    <source>
        <dbReference type="EMBL" id="RLC36191.1"/>
    </source>
</evidence>
<sequence length="77" mass="8238">MFAEGLSGMIKRIIEISKARTYLSISLGQLVIKEAGAEAGRIPCEDIGVLLVDQQATVYTHSVFTTLLQKGAAVVLC</sequence>
<dbReference type="Proteomes" id="UP000281261">
    <property type="component" value="Unassembled WGS sequence"/>
</dbReference>
<feature type="non-terminal residue" evidence="1">
    <location>
        <position position="77"/>
    </location>
</feature>
<reference evidence="1 2" key="1">
    <citation type="submission" date="2018-06" db="EMBL/GenBank/DDBJ databases">
        <title>Extensive metabolic versatility and redundancy in microbially diverse, dynamic hydrothermal sediments.</title>
        <authorList>
            <person name="Dombrowski N."/>
            <person name="Teske A."/>
            <person name="Baker B.J."/>
        </authorList>
    </citation>
    <scope>NUCLEOTIDE SEQUENCE [LARGE SCALE GENOMIC DNA]</scope>
    <source>
        <strain evidence="1">B79_G16</strain>
    </source>
</reference>
<dbReference type="AlphaFoldDB" id="A0A420ZBH6"/>
<organism evidence="1 2">
    <name type="scientific">candidate division Kazan bacterium</name>
    <dbReference type="NCBI Taxonomy" id="2202143"/>
    <lineage>
        <taxon>Bacteria</taxon>
        <taxon>Bacteria division Kazan-3B-28</taxon>
    </lineage>
</organism>
<accession>A0A420ZBH6</accession>
<dbReference type="EMBL" id="QMNG01000076">
    <property type="protein sequence ID" value="RLC36191.1"/>
    <property type="molecule type" value="Genomic_DNA"/>
</dbReference>
<proteinExistence type="predicted"/>
<name>A0A420ZBH6_UNCK3</name>
<evidence type="ECO:0000313" key="2">
    <source>
        <dbReference type="Proteomes" id="UP000281261"/>
    </source>
</evidence>